<sequence length="685" mass="73549">MPSGFLKKQERAAEYRRYTLIDKHRQPVIIGIGELCERVPKNVTTASSPLDLMEQASLAACRDSGIPDKVIEALDVLAVVRTFADSTPMYPNPFGRVNNYPRAVARRIGAQPRAAIYTHAGGNTPQALVTEFSERIAAGDNSLVLLVGGEAIGTTKSAVKADVKLQWGDDTGGQIEDRGLGLDSIIDRQQIDNGLATAPLMYGLLENARRSAQGNSREEYADEMGKLFQAFTEVAAQHPVAAFPKAYSVAELIEVSDTNPPISAPYTRHLVAKDGVNQAAAVVLTSVARALELGVPRGKMVFPVTGSNVHDRYLVQRPNLASSEAMMIAYRAVLESSGVAPEEISLLELYSCFPIAVFNACEALGIDPLGGRALTLTGGLPFFGGAGNNYSMHSIVNVASQLRERRTGYGLVGANGGVLSKHAVGMYSAEPPENGWSSCDHKSLQALFNSEPYLEVDQHAWGPAVIETYSIDYKRGIPKKAYIVARTIEGKRFIAHSDPGDAETPQRMHADDPIGKTVYVTSAGLGTRFSYSHSSAASLVPKRVLEQENSLACDGDAAWQVLADFGNFLAWATGGAGTARLEGDGVGMTRHLDIPELGLVSERLDRLDHASRTLAYSMVSETMAGMARYSATVQVITEGAGRCALRWRGDFEPLPGIESEEVENSLAGSYTLMSHGLEAFVNAQA</sequence>
<dbReference type="InterPro" id="IPR023393">
    <property type="entry name" value="START-like_dom_sf"/>
</dbReference>
<evidence type="ECO:0000313" key="5">
    <source>
        <dbReference type="EMBL" id="MCX2975608.1"/>
    </source>
</evidence>
<accession>A0ABT3T031</accession>
<proteinExistence type="inferred from homology"/>
<reference evidence="5" key="1">
    <citation type="submission" date="2019-02" db="EMBL/GenBank/DDBJ databases">
        <authorList>
            <person name="Li S.-H."/>
        </authorList>
    </citation>
    <scope>NUCLEOTIDE SEQUENCE</scope>
    <source>
        <strain evidence="5">IMCC8485</strain>
    </source>
</reference>
<organism evidence="5 6">
    <name type="scientific">Candidatus Seongchinamella marina</name>
    <dbReference type="NCBI Taxonomy" id="2518990"/>
    <lineage>
        <taxon>Bacteria</taxon>
        <taxon>Pseudomonadati</taxon>
        <taxon>Pseudomonadota</taxon>
        <taxon>Gammaproteobacteria</taxon>
        <taxon>Cellvibrionales</taxon>
        <taxon>Halieaceae</taxon>
        <taxon>Seongchinamella</taxon>
    </lineage>
</organism>
<evidence type="ECO:0000259" key="4">
    <source>
        <dbReference type="Pfam" id="PF18313"/>
    </source>
</evidence>
<keyword evidence="6" id="KW-1185">Reference proteome</keyword>
<dbReference type="Gene3D" id="3.40.47.10">
    <property type="match status" value="1"/>
</dbReference>
<dbReference type="InterPro" id="IPR016039">
    <property type="entry name" value="Thiolase-like"/>
</dbReference>
<dbReference type="InterPro" id="IPR040771">
    <property type="entry name" value="TLP1_add_C"/>
</dbReference>
<dbReference type="CDD" id="cd07821">
    <property type="entry name" value="PYR_PYL_RCAR_like"/>
    <property type="match status" value="1"/>
</dbReference>
<comment type="similarity">
    <text evidence="1">Belongs to the thiolase-like superfamily. Thiolase family.</text>
</comment>
<evidence type="ECO:0000256" key="1">
    <source>
        <dbReference type="ARBA" id="ARBA00010982"/>
    </source>
</evidence>
<dbReference type="Gene3D" id="2.40.50.840">
    <property type="match status" value="1"/>
</dbReference>
<dbReference type="Proteomes" id="UP001143307">
    <property type="component" value="Unassembled WGS sequence"/>
</dbReference>
<dbReference type="PANTHER" id="PTHR18919:SF139">
    <property type="entry name" value="THIOLASE-LIKE PROTEIN TYPE 1 ADDITIONAL C-TERMINAL DOMAIN-CONTAINING PROTEIN"/>
    <property type="match status" value="1"/>
</dbReference>
<dbReference type="EMBL" id="SHNP01000010">
    <property type="protein sequence ID" value="MCX2975608.1"/>
    <property type="molecule type" value="Genomic_DNA"/>
</dbReference>
<evidence type="ECO:0000256" key="2">
    <source>
        <dbReference type="ARBA" id="ARBA00022679"/>
    </source>
</evidence>
<evidence type="ECO:0000313" key="6">
    <source>
        <dbReference type="Proteomes" id="UP001143307"/>
    </source>
</evidence>
<comment type="caution">
    <text evidence="5">The sequence shown here is derived from an EMBL/GenBank/DDBJ whole genome shotgun (WGS) entry which is preliminary data.</text>
</comment>
<dbReference type="Gene3D" id="3.30.530.20">
    <property type="match status" value="1"/>
</dbReference>
<keyword evidence="3" id="KW-0012">Acyltransferase</keyword>
<gene>
    <name evidence="5" type="ORF">EYC87_18665</name>
</gene>
<keyword evidence="2" id="KW-0808">Transferase</keyword>
<protein>
    <submittedName>
        <fullName evidence="5">Acetyl-CoA acetyltransferase</fullName>
    </submittedName>
</protein>
<evidence type="ECO:0000256" key="3">
    <source>
        <dbReference type="ARBA" id="ARBA00023315"/>
    </source>
</evidence>
<dbReference type="SUPFAM" id="SSF55961">
    <property type="entry name" value="Bet v1-like"/>
    <property type="match status" value="1"/>
</dbReference>
<dbReference type="PANTHER" id="PTHR18919">
    <property type="entry name" value="ACETYL-COA C-ACYLTRANSFERASE"/>
    <property type="match status" value="1"/>
</dbReference>
<dbReference type="InterPro" id="IPR019587">
    <property type="entry name" value="Polyketide_cyclase/dehydratase"/>
</dbReference>
<dbReference type="Pfam" id="PF10604">
    <property type="entry name" value="Polyketide_cyc2"/>
    <property type="match status" value="1"/>
</dbReference>
<dbReference type="Pfam" id="PF18313">
    <property type="entry name" value="TLP1_add_C"/>
    <property type="match status" value="1"/>
</dbReference>
<dbReference type="SUPFAM" id="SSF53901">
    <property type="entry name" value="Thiolase-like"/>
    <property type="match status" value="2"/>
</dbReference>
<feature type="domain" description="Thiolase-like protein type 1 additional C-terminal" evidence="4">
    <location>
        <begin position="444"/>
        <end position="523"/>
    </location>
</feature>
<name>A0ABT3T031_9GAMM</name>